<dbReference type="SUPFAM" id="SSF90123">
    <property type="entry name" value="ABC transporter transmembrane region"/>
    <property type="match status" value="1"/>
</dbReference>
<dbReference type="PROSITE" id="PS50893">
    <property type="entry name" value="ABC_TRANSPORTER_2"/>
    <property type="match status" value="1"/>
</dbReference>
<feature type="domain" description="ABC transporter" evidence="9">
    <location>
        <begin position="348"/>
        <end position="588"/>
    </location>
</feature>
<dbReference type="SUPFAM" id="SSF52540">
    <property type="entry name" value="P-loop containing nucleoside triphosphate hydrolases"/>
    <property type="match status" value="1"/>
</dbReference>
<dbReference type="Pfam" id="PF00005">
    <property type="entry name" value="ABC_tran"/>
    <property type="match status" value="1"/>
</dbReference>
<dbReference type="InterPro" id="IPR003593">
    <property type="entry name" value="AAA+_ATPase"/>
</dbReference>
<protein>
    <submittedName>
        <fullName evidence="11">ABC transporter ATP-binding protein</fullName>
    </submittedName>
</protein>
<dbReference type="EMBL" id="RHHN01000055">
    <property type="protein sequence ID" value="RNB52613.1"/>
    <property type="molecule type" value="Genomic_DNA"/>
</dbReference>
<feature type="domain" description="ABC transmembrane type-1" evidence="10">
    <location>
        <begin position="22"/>
        <end position="312"/>
    </location>
</feature>
<dbReference type="InterPro" id="IPR011527">
    <property type="entry name" value="ABC1_TM_dom"/>
</dbReference>
<evidence type="ECO:0000256" key="2">
    <source>
        <dbReference type="ARBA" id="ARBA00022448"/>
    </source>
</evidence>
<comment type="caution">
    <text evidence="11">The sequence shown here is derived from an EMBL/GenBank/DDBJ whole genome shotgun (WGS) entry which is preliminary data.</text>
</comment>
<dbReference type="PROSITE" id="PS50929">
    <property type="entry name" value="ABC_TM1F"/>
    <property type="match status" value="1"/>
</dbReference>
<name>A0A3M8ANE6_9BACL</name>
<evidence type="ECO:0000259" key="9">
    <source>
        <dbReference type="PROSITE" id="PS50893"/>
    </source>
</evidence>
<evidence type="ECO:0000256" key="7">
    <source>
        <dbReference type="ARBA" id="ARBA00022989"/>
    </source>
</evidence>
<evidence type="ECO:0000313" key="12">
    <source>
        <dbReference type="Proteomes" id="UP000276178"/>
    </source>
</evidence>
<dbReference type="AlphaFoldDB" id="A0A3M8ANE6"/>
<keyword evidence="8" id="KW-0472">Membrane</keyword>
<dbReference type="FunFam" id="3.40.50.300:FF:000854">
    <property type="entry name" value="Multidrug ABC transporter ATP-binding protein"/>
    <property type="match status" value="1"/>
</dbReference>
<dbReference type="OrthoDB" id="9806127at2"/>
<sequence>MRHKYFRKTVRLVWKVCGIRVLLACGINIIDGLLPLTSIILLQSIVNELTSILSNPNYDFDSILVLLIIQFILLVVTSMIGSIDSINSANMEAKLDYYVGLLVIQKSISLPLAYFEDAEFYHHLDRITKGGYGNKLLSPIKTMLGIIKSSITMISLFSFLWMIHWSLGILSILSAFPTLIIQTKFGRERFQLIRFQTPAAREANYTSALLTNRQSAKEIRIFNLGEFFKERWKKRFLLNSRNMLKLNKKQDIARILLDSITALLFGICAYIVVSLLKVGKMTIGEFISTAQGIHSAQASINGISTNLAKIYEINLYLIDLFEYLEYNDEQKFTKETRNLFPSYLQKGIFIKNLSFKYPKSNQLVLNGITIHIRPGEKVAIVGDNGSGKSTLVKCLMGLYQVEKGSVFYDDIDIVNIDNCDLHKNMTAIFQDFMKYAFTVMDNISFGDIHNTHDFELVKRIGIQTGVDDFVKKMPKDYDTLLGKILGEGEELSGGQWQKIAIARSLFRDSKILILDEPTSSLDPLKELEVYEQFNSMTNGKTVIFISHRMAAARMADKIIVLKNGKVAECGTHDDLMFLKSEYYQMYSVQAKWYS</sequence>
<dbReference type="SMART" id="SM00382">
    <property type="entry name" value="AAA"/>
    <property type="match status" value="1"/>
</dbReference>
<comment type="subcellular location">
    <subcellularLocation>
        <location evidence="1">Cell membrane</location>
        <topology evidence="1">Multi-pass membrane protein</topology>
    </subcellularLocation>
</comment>
<evidence type="ECO:0000256" key="6">
    <source>
        <dbReference type="ARBA" id="ARBA00022840"/>
    </source>
</evidence>
<reference evidence="11 12" key="1">
    <citation type="submission" date="2018-10" db="EMBL/GenBank/DDBJ databases">
        <title>Phylogenomics of Brevibacillus.</title>
        <authorList>
            <person name="Dunlap C."/>
        </authorList>
    </citation>
    <scope>NUCLEOTIDE SEQUENCE [LARGE SCALE GENOMIC DNA]</scope>
    <source>
        <strain evidence="11 12">NRRL NRS 1219</strain>
    </source>
</reference>
<dbReference type="Pfam" id="PF00664">
    <property type="entry name" value="ABC_membrane"/>
    <property type="match status" value="1"/>
</dbReference>
<evidence type="ECO:0000256" key="1">
    <source>
        <dbReference type="ARBA" id="ARBA00004651"/>
    </source>
</evidence>
<keyword evidence="2" id="KW-0813">Transport</keyword>
<dbReference type="Gene3D" id="1.20.1560.10">
    <property type="entry name" value="ABC transporter type 1, transmembrane domain"/>
    <property type="match status" value="1"/>
</dbReference>
<keyword evidence="3" id="KW-1003">Cell membrane</keyword>
<dbReference type="InterPro" id="IPR003439">
    <property type="entry name" value="ABC_transporter-like_ATP-bd"/>
</dbReference>
<evidence type="ECO:0000259" key="10">
    <source>
        <dbReference type="PROSITE" id="PS50929"/>
    </source>
</evidence>
<keyword evidence="7" id="KW-1133">Transmembrane helix</keyword>
<evidence type="ECO:0000256" key="3">
    <source>
        <dbReference type="ARBA" id="ARBA00022475"/>
    </source>
</evidence>
<dbReference type="GO" id="GO:0016887">
    <property type="term" value="F:ATP hydrolysis activity"/>
    <property type="evidence" value="ECO:0007669"/>
    <property type="project" value="InterPro"/>
</dbReference>
<dbReference type="PANTHER" id="PTHR43394">
    <property type="entry name" value="ATP-DEPENDENT PERMEASE MDL1, MITOCHONDRIAL"/>
    <property type="match status" value="1"/>
</dbReference>
<dbReference type="GeneID" id="82809046"/>
<dbReference type="PROSITE" id="PS00211">
    <property type="entry name" value="ABC_TRANSPORTER_1"/>
    <property type="match status" value="1"/>
</dbReference>
<evidence type="ECO:0000256" key="8">
    <source>
        <dbReference type="ARBA" id="ARBA00023136"/>
    </source>
</evidence>
<dbReference type="RefSeq" id="WP_122953210.1">
    <property type="nucleotide sequence ID" value="NZ_CP026363.1"/>
</dbReference>
<dbReference type="GO" id="GO:0005886">
    <property type="term" value="C:plasma membrane"/>
    <property type="evidence" value="ECO:0007669"/>
    <property type="project" value="UniProtKB-SubCell"/>
</dbReference>
<organism evidence="11 12">
    <name type="scientific">Brevibacillus agri</name>
    <dbReference type="NCBI Taxonomy" id="51101"/>
    <lineage>
        <taxon>Bacteria</taxon>
        <taxon>Bacillati</taxon>
        <taxon>Bacillota</taxon>
        <taxon>Bacilli</taxon>
        <taxon>Bacillales</taxon>
        <taxon>Paenibacillaceae</taxon>
        <taxon>Brevibacillus</taxon>
    </lineage>
</organism>
<dbReference type="InterPro" id="IPR017871">
    <property type="entry name" value="ABC_transporter-like_CS"/>
</dbReference>
<dbReference type="InterPro" id="IPR036640">
    <property type="entry name" value="ABC1_TM_sf"/>
</dbReference>
<dbReference type="GO" id="GO:0015421">
    <property type="term" value="F:ABC-type oligopeptide transporter activity"/>
    <property type="evidence" value="ECO:0007669"/>
    <property type="project" value="TreeGrafter"/>
</dbReference>
<proteinExistence type="predicted"/>
<keyword evidence="5" id="KW-0547">Nucleotide-binding</keyword>
<dbReference type="InterPro" id="IPR027417">
    <property type="entry name" value="P-loop_NTPase"/>
</dbReference>
<accession>A0A3M8ANE6</accession>
<dbReference type="Gene3D" id="3.40.50.300">
    <property type="entry name" value="P-loop containing nucleotide triphosphate hydrolases"/>
    <property type="match status" value="1"/>
</dbReference>
<dbReference type="PANTHER" id="PTHR43394:SF1">
    <property type="entry name" value="ATP-BINDING CASSETTE SUB-FAMILY B MEMBER 10, MITOCHONDRIAL"/>
    <property type="match status" value="1"/>
</dbReference>
<dbReference type="GO" id="GO:0005524">
    <property type="term" value="F:ATP binding"/>
    <property type="evidence" value="ECO:0007669"/>
    <property type="project" value="UniProtKB-KW"/>
</dbReference>
<evidence type="ECO:0000313" key="11">
    <source>
        <dbReference type="EMBL" id="RNB52613.1"/>
    </source>
</evidence>
<keyword evidence="4" id="KW-0812">Transmembrane</keyword>
<dbReference type="Proteomes" id="UP000276178">
    <property type="component" value="Unassembled WGS sequence"/>
</dbReference>
<dbReference type="CDD" id="cd03228">
    <property type="entry name" value="ABCC_MRP_Like"/>
    <property type="match status" value="1"/>
</dbReference>
<gene>
    <name evidence="11" type="ORF">EB820_18715</name>
</gene>
<keyword evidence="6 11" id="KW-0067">ATP-binding</keyword>
<evidence type="ECO:0000256" key="4">
    <source>
        <dbReference type="ARBA" id="ARBA00022692"/>
    </source>
</evidence>
<dbReference type="InterPro" id="IPR039421">
    <property type="entry name" value="Type_1_exporter"/>
</dbReference>
<evidence type="ECO:0000256" key="5">
    <source>
        <dbReference type="ARBA" id="ARBA00022741"/>
    </source>
</evidence>